<dbReference type="AlphaFoldDB" id="A0A0E2H1N8"/>
<evidence type="ECO:0000259" key="2">
    <source>
        <dbReference type="Pfam" id="PF01609"/>
    </source>
</evidence>
<comment type="caution">
    <text evidence="3">The sequence shown here is derived from an EMBL/GenBank/DDBJ whole genome shotgun (WGS) entry which is preliminary data.</text>
</comment>
<dbReference type="GO" id="GO:0006313">
    <property type="term" value="P:DNA transposition"/>
    <property type="evidence" value="ECO:0007669"/>
    <property type="project" value="InterPro"/>
</dbReference>
<feature type="domain" description="Transposase IS4-like" evidence="2">
    <location>
        <begin position="2"/>
        <end position="191"/>
    </location>
</feature>
<dbReference type="Pfam" id="PF01609">
    <property type="entry name" value="DDE_Tnp_1"/>
    <property type="match status" value="1"/>
</dbReference>
<dbReference type="EMBL" id="AGYR01000083">
    <property type="protein sequence ID" value="ENZ05173.1"/>
    <property type="molecule type" value="Genomic_DNA"/>
</dbReference>
<dbReference type="HOGENOM" id="CLU_1179765_0_0_9"/>
<name>A0A0E2H1N8_9FIRM</name>
<keyword evidence="1" id="KW-0472">Membrane</keyword>
<keyword evidence="1" id="KW-1133">Transmembrane helix</keyword>
<dbReference type="PATRIC" id="fig|999408.3.peg.6162"/>
<accession>A0A0E2H1N8</accession>
<gene>
    <name evidence="3" type="ORF">HMPREF1090_05756</name>
</gene>
<protein>
    <recommendedName>
        <fullName evidence="2">Transposase IS4-like domain-containing protein</fullName>
    </recommendedName>
</protein>
<evidence type="ECO:0000313" key="3">
    <source>
        <dbReference type="EMBL" id="ENZ05173.1"/>
    </source>
</evidence>
<evidence type="ECO:0000313" key="4">
    <source>
        <dbReference type="Proteomes" id="UP000013085"/>
    </source>
</evidence>
<keyword evidence="1" id="KW-0812">Transmembrane</keyword>
<sequence>MTTTAEVSDSTVALDILADTHGFLSVAECTFLADKGYDVKNIYNQVKQLYEGECIIPLNKRNTKNPKLLPQGNPICEAGLAMWKDGKFSDKGRTRQKFCCPLKTSPDADCPCHHKNFYNGKKYRGCTRYITIPDDLRLLLDRNSRYFKRTYSLRTECERYNSRFKGTGQERMWVRNKSSVTNLNTLAHISLLAVAIAAITMPGSQSYRKLKSLKRTA</sequence>
<reference evidence="3 4" key="1">
    <citation type="submission" date="2013-01" db="EMBL/GenBank/DDBJ databases">
        <title>The Genome Sequence of Clostridium clostridioforme 90A8.</title>
        <authorList>
            <consortium name="The Broad Institute Genome Sequencing Platform"/>
            <person name="Earl A."/>
            <person name="Ward D."/>
            <person name="Feldgarden M."/>
            <person name="Gevers D."/>
            <person name="Courvalin P."/>
            <person name="Lambert T."/>
            <person name="Walker B."/>
            <person name="Young S.K."/>
            <person name="Zeng Q."/>
            <person name="Gargeya S."/>
            <person name="Fitzgerald M."/>
            <person name="Haas B."/>
            <person name="Abouelleil A."/>
            <person name="Alvarado L."/>
            <person name="Arachchi H.M."/>
            <person name="Berlin A.M."/>
            <person name="Chapman S.B."/>
            <person name="Dewar J."/>
            <person name="Goldberg J."/>
            <person name="Griggs A."/>
            <person name="Gujja S."/>
            <person name="Hansen M."/>
            <person name="Howarth C."/>
            <person name="Imamovic A."/>
            <person name="Larimer J."/>
            <person name="McCowan C."/>
            <person name="Murphy C."/>
            <person name="Neiman D."/>
            <person name="Pearson M."/>
            <person name="Priest M."/>
            <person name="Roberts A."/>
            <person name="Saif S."/>
            <person name="Shea T."/>
            <person name="Sisk P."/>
            <person name="Sykes S."/>
            <person name="Wortman J."/>
            <person name="Nusbaum C."/>
            <person name="Birren B."/>
        </authorList>
    </citation>
    <scope>NUCLEOTIDE SEQUENCE [LARGE SCALE GENOMIC DNA]</scope>
    <source>
        <strain evidence="3 4">90A8</strain>
    </source>
</reference>
<dbReference type="GO" id="GO:0003677">
    <property type="term" value="F:DNA binding"/>
    <property type="evidence" value="ECO:0007669"/>
    <property type="project" value="InterPro"/>
</dbReference>
<organism evidence="3 4">
    <name type="scientific">[Clostridium] clostridioforme 90A8</name>
    <dbReference type="NCBI Taxonomy" id="999408"/>
    <lineage>
        <taxon>Bacteria</taxon>
        <taxon>Bacillati</taxon>
        <taxon>Bacillota</taxon>
        <taxon>Clostridia</taxon>
        <taxon>Lachnospirales</taxon>
        <taxon>Lachnospiraceae</taxon>
        <taxon>Enterocloster</taxon>
    </lineage>
</organism>
<dbReference type="GO" id="GO:0004803">
    <property type="term" value="F:transposase activity"/>
    <property type="evidence" value="ECO:0007669"/>
    <property type="project" value="InterPro"/>
</dbReference>
<proteinExistence type="predicted"/>
<dbReference type="Proteomes" id="UP000013085">
    <property type="component" value="Unassembled WGS sequence"/>
</dbReference>
<dbReference type="InterPro" id="IPR002559">
    <property type="entry name" value="Transposase_11"/>
</dbReference>
<evidence type="ECO:0000256" key="1">
    <source>
        <dbReference type="SAM" id="Phobius"/>
    </source>
</evidence>
<feature type="transmembrane region" description="Helical" evidence="1">
    <location>
        <begin position="185"/>
        <end position="204"/>
    </location>
</feature>